<accession>A0ABN7XKB1</accession>
<feature type="non-terminal residue" evidence="1">
    <location>
        <position position="1"/>
    </location>
</feature>
<dbReference type="Proteomes" id="UP000789901">
    <property type="component" value="Unassembled WGS sequence"/>
</dbReference>
<comment type="caution">
    <text evidence="1">The sequence shown here is derived from an EMBL/GenBank/DDBJ whole genome shotgun (WGS) entry which is preliminary data.</text>
</comment>
<evidence type="ECO:0000313" key="2">
    <source>
        <dbReference type="Proteomes" id="UP000789901"/>
    </source>
</evidence>
<evidence type="ECO:0000313" key="1">
    <source>
        <dbReference type="EMBL" id="CAG8855694.1"/>
    </source>
</evidence>
<organism evidence="1 2">
    <name type="scientific">Gigaspora margarita</name>
    <dbReference type="NCBI Taxonomy" id="4874"/>
    <lineage>
        <taxon>Eukaryota</taxon>
        <taxon>Fungi</taxon>
        <taxon>Fungi incertae sedis</taxon>
        <taxon>Mucoromycota</taxon>
        <taxon>Glomeromycotina</taxon>
        <taxon>Glomeromycetes</taxon>
        <taxon>Diversisporales</taxon>
        <taxon>Gigasporaceae</taxon>
        <taxon>Gigaspora</taxon>
    </lineage>
</organism>
<dbReference type="EMBL" id="CAJVQB010152138">
    <property type="protein sequence ID" value="CAG8855694.1"/>
    <property type="molecule type" value="Genomic_DNA"/>
</dbReference>
<proteinExistence type="predicted"/>
<protein>
    <submittedName>
        <fullName evidence="1">22308_t:CDS:1</fullName>
    </submittedName>
</protein>
<name>A0ABN7XKB1_GIGMA</name>
<keyword evidence="2" id="KW-1185">Reference proteome</keyword>
<sequence length="165" mass="19242">QKDHLLDFGLNKLKLTPEQQEQLTIIHSDQFKTFTLTGSQKNILNSLSPLIREDKYSEESLQLFKSLNLKPQQQNFFVREEIIPDPNTQFGSVKSSYLPLKTKFLGGEQKVLRVKLKEQEQQERVELVQKKKNSILKSLLEFGCEVQKVNQNLQFAEKKLKKEIP</sequence>
<gene>
    <name evidence="1" type="ORF">GMARGA_LOCUS44515</name>
</gene>
<reference evidence="1 2" key="1">
    <citation type="submission" date="2021-06" db="EMBL/GenBank/DDBJ databases">
        <authorList>
            <person name="Kallberg Y."/>
            <person name="Tangrot J."/>
            <person name="Rosling A."/>
        </authorList>
    </citation>
    <scope>NUCLEOTIDE SEQUENCE [LARGE SCALE GENOMIC DNA]</scope>
    <source>
        <strain evidence="1 2">120-4 pot B 10/14</strain>
    </source>
</reference>